<dbReference type="InterPro" id="IPR036514">
    <property type="entry name" value="SGNH_hydro_sf"/>
</dbReference>
<evidence type="ECO:0000313" key="4">
    <source>
        <dbReference type="Proteomes" id="UP000076078"/>
    </source>
</evidence>
<reference evidence="3 4" key="1">
    <citation type="submission" date="2015-12" db="EMBL/GenBank/DDBJ databases">
        <title>Dictyostelia acquired genes for synthesis and detection of signals that induce cell-type specialization by lateral gene transfer from prokaryotes.</title>
        <authorList>
            <person name="Gloeckner G."/>
            <person name="Schaap P."/>
        </authorList>
    </citation>
    <scope>NUCLEOTIDE SEQUENCE [LARGE SCALE GENOMIC DNA]</scope>
    <source>
        <strain evidence="3 4">TK</strain>
    </source>
</reference>
<feature type="domain" description="Carbohydrate esterase 2 N-terminal" evidence="2">
    <location>
        <begin position="34"/>
        <end position="143"/>
    </location>
</feature>
<dbReference type="Proteomes" id="UP000076078">
    <property type="component" value="Unassembled WGS sequence"/>
</dbReference>
<dbReference type="InterPro" id="IPR040794">
    <property type="entry name" value="CE2_N"/>
</dbReference>
<dbReference type="CDD" id="cd01831">
    <property type="entry name" value="Endoglucanase_E_like"/>
    <property type="match status" value="1"/>
</dbReference>
<dbReference type="Pfam" id="PF17996">
    <property type="entry name" value="CE2_N"/>
    <property type="match status" value="1"/>
</dbReference>
<dbReference type="Gene3D" id="2.60.120.260">
    <property type="entry name" value="Galactose-binding domain-like"/>
    <property type="match status" value="1"/>
</dbReference>
<dbReference type="GO" id="GO:0052689">
    <property type="term" value="F:carboxylic ester hydrolase activity"/>
    <property type="evidence" value="ECO:0007669"/>
    <property type="project" value="InterPro"/>
</dbReference>
<proteinExistence type="predicted"/>
<protein>
    <submittedName>
        <fullName evidence="3">Esterase</fullName>
    </submittedName>
</protein>
<dbReference type="SUPFAM" id="SSF52266">
    <property type="entry name" value="SGNH hydrolase"/>
    <property type="match status" value="1"/>
</dbReference>
<dbReference type="InterPro" id="IPR052762">
    <property type="entry name" value="PCW_deacetylase/CE"/>
</dbReference>
<dbReference type="InterPro" id="IPR037461">
    <property type="entry name" value="CtCE2-like_dom"/>
</dbReference>
<feature type="signal peptide" evidence="1">
    <location>
        <begin position="1"/>
        <end position="21"/>
    </location>
</feature>
<dbReference type="PANTHER" id="PTHR37834">
    <property type="entry name" value="GDSL-LIKE LIPASE/ACYLHYDROLASE DOMAIN PROTEIN (AFU_ORTHOLOGUE AFUA_2G00620)"/>
    <property type="match status" value="1"/>
</dbReference>
<sequence>MEYCLKFSLLILLIIVSIVDCELLITPNNEYLYYSGRIDKSNNDCYVYSWSGVEILFTITGSTSVNAIFASDSQGEGNWVNIVMNQFLQIPINVTSGNVTDQYNLVSDQTLDPTQSYTINLIKRNEPMVGNLYFYGLVVDDTAILQYTMVPKYRKIEVLGDSITAAYGILGNPPCNFSPDTQDYYVSYGQMVANALNAQVQSEAWSGLGIVRNYGSPNITANNTFPDYYPYVNPISPENYGHQLYNFAEFQPDMILMNLGDNDYSSLPAVPQQLFESSFIQFINSIKSYYSKEPVIFMACGPMISQEMPGSPCCQYIQNVAAATNSIYIDLLDIQTEPTDFGCDGHPSISAHFKMAERVLPYIRKYMNWWF</sequence>
<comment type="caution">
    <text evidence="3">The sequence shown here is derived from an EMBL/GenBank/DDBJ whole genome shotgun (WGS) entry which is preliminary data.</text>
</comment>
<dbReference type="OMA" id="CCEYVAN"/>
<dbReference type="InterPro" id="IPR001087">
    <property type="entry name" value="GDSL"/>
</dbReference>
<organism evidence="3 4">
    <name type="scientific">Tieghemostelium lacteum</name>
    <name type="common">Slime mold</name>
    <name type="synonym">Dictyostelium lacteum</name>
    <dbReference type="NCBI Taxonomy" id="361077"/>
    <lineage>
        <taxon>Eukaryota</taxon>
        <taxon>Amoebozoa</taxon>
        <taxon>Evosea</taxon>
        <taxon>Eumycetozoa</taxon>
        <taxon>Dictyostelia</taxon>
        <taxon>Dictyosteliales</taxon>
        <taxon>Raperosteliaceae</taxon>
        <taxon>Tieghemostelium</taxon>
    </lineage>
</organism>
<dbReference type="PANTHER" id="PTHR37834:SF2">
    <property type="entry name" value="ESTERASE, SGNH HYDROLASE-TYPE"/>
    <property type="match status" value="1"/>
</dbReference>
<evidence type="ECO:0000313" key="3">
    <source>
        <dbReference type="EMBL" id="KYQ90226.1"/>
    </source>
</evidence>
<keyword evidence="1" id="KW-0732">Signal</keyword>
<keyword evidence="4" id="KW-1185">Reference proteome</keyword>
<name>A0A151Z8C9_TIELA</name>
<evidence type="ECO:0000259" key="2">
    <source>
        <dbReference type="Pfam" id="PF17996"/>
    </source>
</evidence>
<dbReference type="EMBL" id="LODT01000037">
    <property type="protein sequence ID" value="KYQ90226.1"/>
    <property type="molecule type" value="Genomic_DNA"/>
</dbReference>
<dbReference type="OrthoDB" id="30833at2759"/>
<dbReference type="Gene3D" id="3.40.50.1110">
    <property type="entry name" value="SGNH hydrolase"/>
    <property type="match status" value="1"/>
</dbReference>
<evidence type="ECO:0000256" key="1">
    <source>
        <dbReference type="SAM" id="SignalP"/>
    </source>
</evidence>
<dbReference type="AlphaFoldDB" id="A0A151Z8C9"/>
<dbReference type="STRING" id="361077.A0A151Z8C9"/>
<accession>A0A151Z8C9</accession>
<dbReference type="InParanoid" id="A0A151Z8C9"/>
<dbReference type="Pfam" id="PF00657">
    <property type="entry name" value="Lipase_GDSL"/>
    <property type="match status" value="1"/>
</dbReference>
<feature type="chain" id="PRO_5007592985" evidence="1">
    <location>
        <begin position="22"/>
        <end position="371"/>
    </location>
</feature>
<gene>
    <name evidence="3" type="ORF">DLAC_08827</name>
</gene>